<sequence length="81" mass="8669">MTGTVVHAAAMSTSQALAMARADIHSAVNSDTSHRRTQYALSARDSAATVLLEPGSTAIERSYAEYYFVEADTILASNDRC</sequence>
<name>A0A1X1T6F0_9MYCO</name>
<reference evidence="1 4" key="2">
    <citation type="journal article" date="2019" name="Emerg. Microbes Infect.">
        <title>Comprehensive subspecies identification of 175 nontuberculous mycobacteria species based on 7547 genomic profiles.</title>
        <authorList>
            <person name="Matsumoto Y."/>
            <person name="Kinjo T."/>
            <person name="Motooka D."/>
            <person name="Nabeya D."/>
            <person name="Jung N."/>
            <person name="Uechi K."/>
            <person name="Horii T."/>
            <person name="Iida T."/>
            <person name="Fujita J."/>
            <person name="Nakamura S."/>
        </authorList>
    </citation>
    <scope>NUCLEOTIDE SEQUENCE [LARGE SCALE GENOMIC DNA]</scope>
    <source>
        <strain evidence="1 4">JCM 12405</strain>
    </source>
</reference>
<dbReference type="EMBL" id="LQOS01000031">
    <property type="protein sequence ID" value="ORV40156.1"/>
    <property type="molecule type" value="Genomic_DNA"/>
</dbReference>
<dbReference type="Proteomes" id="UP000193564">
    <property type="component" value="Unassembled WGS sequence"/>
</dbReference>
<reference evidence="1" key="3">
    <citation type="submission" date="2020-02" db="EMBL/GenBank/DDBJ databases">
        <authorList>
            <person name="Matsumoto Y."/>
            <person name="Motooka D."/>
            <person name="Nakamura S."/>
        </authorList>
    </citation>
    <scope>NUCLEOTIDE SEQUENCE</scope>
    <source>
        <strain evidence="1">JCM 12405</strain>
    </source>
</reference>
<reference evidence="2 3" key="1">
    <citation type="submission" date="2016-01" db="EMBL/GenBank/DDBJ databases">
        <title>The new phylogeny of the genus Mycobacterium.</title>
        <authorList>
            <person name="Tarcisio F."/>
            <person name="Conor M."/>
            <person name="Antonella G."/>
            <person name="Elisabetta G."/>
            <person name="Giulia F.S."/>
            <person name="Sara T."/>
            <person name="Anna F."/>
            <person name="Clotilde B."/>
            <person name="Roberto B."/>
            <person name="Veronica D.S."/>
            <person name="Fabio R."/>
            <person name="Monica P."/>
            <person name="Olivier J."/>
            <person name="Enrico T."/>
            <person name="Nicola S."/>
        </authorList>
    </citation>
    <scope>NUCLEOTIDE SEQUENCE [LARGE SCALE GENOMIC DNA]</scope>
    <source>
        <strain evidence="2 3">DSM 44339</strain>
    </source>
</reference>
<evidence type="ECO:0000313" key="3">
    <source>
        <dbReference type="Proteomes" id="UP000193564"/>
    </source>
</evidence>
<dbReference type="OrthoDB" id="4639497at2"/>
<accession>A0A1X1T6F0</accession>
<dbReference type="KEGG" id="mdr:MDOR_18260"/>
<evidence type="ECO:0000313" key="1">
    <source>
        <dbReference type="EMBL" id="BBZ07657.1"/>
    </source>
</evidence>
<dbReference type="STRING" id="126673.AWC01_12510"/>
<dbReference type="Proteomes" id="UP000467201">
    <property type="component" value="Chromosome"/>
</dbReference>
<gene>
    <name evidence="2" type="ORF">AWC01_12510</name>
    <name evidence="1" type="ORF">MDOR_18260</name>
</gene>
<proteinExistence type="predicted"/>
<organism evidence="2 3">
    <name type="scientific">Mycolicibacterium doricum</name>
    <dbReference type="NCBI Taxonomy" id="126673"/>
    <lineage>
        <taxon>Bacteria</taxon>
        <taxon>Bacillati</taxon>
        <taxon>Actinomycetota</taxon>
        <taxon>Actinomycetes</taxon>
        <taxon>Mycobacteriales</taxon>
        <taxon>Mycobacteriaceae</taxon>
        <taxon>Mycolicibacterium</taxon>
    </lineage>
</organism>
<protein>
    <submittedName>
        <fullName evidence="2">Uncharacterized protein</fullName>
    </submittedName>
</protein>
<dbReference type="EMBL" id="AP022605">
    <property type="protein sequence ID" value="BBZ07657.1"/>
    <property type="molecule type" value="Genomic_DNA"/>
</dbReference>
<dbReference type="AlphaFoldDB" id="A0A1X1T6F0"/>
<evidence type="ECO:0000313" key="2">
    <source>
        <dbReference type="EMBL" id="ORV40156.1"/>
    </source>
</evidence>
<keyword evidence="3" id="KW-1185">Reference proteome</keyword>
<dbReference type="RefSeq" id="WP_064876108.1">
    <property type="nucleotide sequence ID" value="NZ_AP022605.1"/>
</dbReference>
<evidence type="ECO:0000313" key="4">
    <source>
        <dbReference type="Proteomes" id="UP000467201"/>
    </source>
</evidence>